<evidence type="ECO:0000313" key="1">
    <source>
        <dbReference type="EMBL" id="EXB66332.1"/>
    </source>
</evidence>
<organism evidence="1 2">
    <name type="scientific">Morus notabilis</name>
    <dbReference type="NCBI Taxonomy" id="981085"/>
    <lineage>
        <taxon>Eukaryota</taxon>
        <taxon>Viridiplantae</taxon>
        <taxon>Streptophyta</taxon>
        <taxon>Embryophyta</taxon>
        <taxon>Tracheophyta</taxon>
        <taxon>Spermatophyta</taxon>
        <taxon>Magnoliopsida</taxon>
        <taxon>eudicotyledons</taxon>
        <taxon>Gunneridae</taxon>
        <taxon>Pentapetalae</taxon>
        <taxon>rosids</taxon>
        <taxon>fabids</taxon>
        <taxon>Rosales</taxon>
        <taxon>Moraceae</taxon>
        <taxon>Moreae</taxon>
        <taxon>Morus</taxon>
    </lineage>
</organism>
<proteinExistence type="predicted"/>
<protein>
    <recommendedName>
        <fullName evidence="3">Retrotransposon gag domain-containing protein</fullName>
    </recommendedName>
</protein>
<accession>W9RRG9</accession>
<dbReference type="Proteomes" id="UP000030645">
    <property type="component" value="Unassembled WGS sequence"/>
</dbReference>
<dbReference type="EMBL" id="KE344534">
    <property type="protein sequence ID" value="EXB66332.1"/>
    <property type="molecule type" value="Genomic_DNA"/>
</dbReference>
<evidence type="ECO:0000313" key="2">
    <source>
        <dbReference type="Proteomes" id="UP000030645"/>
    </source>
</evidence>
<gene>
    <name evidence="1" type="ORF">L484_008072</name>
</gene>
<dbReference type="AlphaFoldDB" id="W9RRG9"/>
<name>W9RRG9_9ROSA</name>
<keyword evidence="2" id="KW-1185">Reference proteome</keyword>
<reference evidence="2" key="1">
    <citation type="submission" date="2013-01" db="EMBL/GenBank/DDBJ databases">
        <title>Draft Genome Sequence of a Mulberry Tree, Morus notabilis C.K. Schneid.</title>
        <authorList>
            <person name="He N."/>
            <person name="Zhao S."/>
        </authorList>
    </citation>
    <scope>NUCLEOTIDE SEQUENCE</scope>
</reference>
<sequence>MVTQFCRKYFQNEEKVTIIQLNNTHQRRGEDLLNFVRRFCDLALDCYDENYKGALVDIRFNNIILDYCVHLENIGICKFSCLLKSARKIALSVRVSDSQWSWREKKAFAL</sequence>
<evidence type="ECO:0008006" key="3">
    <source>
        <dbReference type="Google" id="ProtNLM"/>
    </source>
</evidence>